<name>A0ABV7JGU9_9SPHI</name>
<dbReference type="Proteomes" id="UP001595526">
    <property type="component" value="Unassembled WGS sequence"/>
</dbReference>
<dbReference type="EMBL" id="JBHRTA010000016">
    <property type="protein sequence ID" value="MFC3197251.1"/>
    <property type="molecule type" value="Genomic_DNA"/>
</dbReference>
<feature type="domain" description="SCP" evidence="1">
    <location>
        <begin position="40"/>
        <end position="186"/>
    </location>
</feature>
<dbReference type="InterPro" id="IPR035940">
    <property type="entry name" value="CAP_sf"/>
</dbReference>
<dbReference type="PROSITE" id="PS51257">
    <property type="entry name" value="PROKAR_LIPOPROTEIN"/>
    <property type="match status" value="1"/>
</dbReference>
<accession>A0ABV7JGU9</accession>
<evidence type="ECO:0000313" key="2">
    <source>
        <dbReference type="EMBL" id="MFC3197251.1"/>
    </source>
</evidence>
<dbReference type="PANTHER" id="PTHR31157:SF1">
    <property type="entry name" value="SCP DOMAIN-CONTAINING PROTEIN"/>
    <property type="match status" value="1"/>
</dbReference>
<evidence type="ECO:0000259" key="1">
    <source>
        <dbReference type="Pfam" id="PF00188"/>
    </source>
</evidence>
<comment type="caution">
    <text evidence="2">The sequence shown here is derived from an EMBL/GenBank/DDBJ whole genome shotgun (WGS) entry which is preliminary data.</text>
</comment>
<sequence>MKLLLFFTACALLSCFSVRNDSTGRPHIDRGEAKAAFALLNDIRQRPDAFQRELGISSLKGITRTPLHWNSTLAKVAEARAMDMARRDYFDHTDPDGFGPNYHINRAGYTLNPDWLKQKAANNFESIGANHPSAVDGIKSMIIGKNSPGFGHRKHLLGLDEWNASLNDVGIGFVRVPSGSRYQSYICVIIAKHDW</sequence>
<gene>
    <name evidence="2" type="ORF">ACFOET_06475</name>
</gene>
<proteinExistence type="predicted"/>
<dbReference type="InterPro" id="IPR014044">
    <property type="entry name" value="CAP_dom"/>
</dbReference>
<dbReference type="PANTHER" id="PTHR31157">
    <property type="entry name" value="SCP DOMAIN-CONTAINING PROTEIN"/>
    <property type="match status" value="1"/>
</dbReference>
<protein>
    <submittedName>
        <fullName evidence="2">CAP domain-containing protein</fullName>
    </submittedName>
</protein>
<dbReference type="CDD" id="cd05379">
    <property type="entry name" value="CAP_bacterial"/>
    <property type="match status" value="1"/>
</dbReference>
<evidence type="ECO:0000313" key="3">
    <source>
        <dbReference type="Proteomes" id="UP001595526"/>
    </source>
</evidence>
<dbReference type="RefSeq" id="WP_379020759.1">
    <property type="nucleotide sequence ID" value="NZ_JBHRTA010000016.1"/>
</dbReference>
<reference evidence="3" key="1">
    <citation type="journal article" date="2019" name="Int. J. Syst. Evol. Microbiol.">
        <title>The Global Catalogue of Microorganisms (GCM) 10K type strain sequencing project: providing services to taxonomists for standard genome sequencing and annotation.</title>
        <authorList>
            <consortium name="The Broad Institute Genomics Platform"/>
            <consortium name="The Broad Institute Genome Sequencing Center for Infectious Disease"/>
            <person name="Wu L."/>
            <person name="Ma J."/>
        </authorList>
    </citation>
    <scope>NUCLEOTIDE SEQUENCE [LARGE SCALE GENOMIC DNA]</scope>
    <source>
        <strain evidence="3">KCTC 52416</strain>
    </source>
</reference>
<organism evidence="2 3">
    <name type="scientific">Parapedobacter deserti</name>
    <dbReference type="NCBI Taxonomy" id="1912957"/>
    <lineage>
        <taxon>Bacteria</taxon>
        <taxon>Pseudomonadati</taxon>
        <taxon>Bacteroidota</taxon>
        <taxon>Sphingobacteriia</taxon>
        <taxon>Sphingobacteriales</taxon>
        <taxon>Sphingobacteriaceae</taxon>
        <taxon>Parapedobacter</taxon>
    </lineage>
</organism>
<dbReference type="SUPFAM" id="SSF55797">
    <property type="entry name" value="PR-1-like"/>
    <property type="match status" value="1"/>
</dbReference>
<dbReference type="Gene3D" id="3.40.33.10">
    <property type="entry name" value="CAP"/>
    <property type="match status" value="1"/>
</dbReference>
<keyword evidence="3" id="KW-1185">Reference proteome</keyword>
<dbReference type="Pfam" id="PF00188">
    <property type="entry name" value="CAP"/>
    <property type="match status" value="1"/>
</dbReference>